<reference evidence="8" key="1">
    <citation type="journal article" date="2014" name="Genome Announc.">
        <title>Draft Genome Sequences of Marine Flavobacterium Nonlabens Strains NR17, NR24, NR27, NR32, NR33, and Ara13.</title>
        <authorList>
            <person name="Nakanishi M."/>
            <person name="Meirelles P."/>
            <person name="Suzuki R."/>
            <person name="Takatani N."/>
            <person name="Mino S."/>
            <person name="Suda W."/>
            <person name="Oshima K."/>
            <person name="Hattori M."/>
            <person name="Ohkuma M."/>
            <person name="Hosokawa M."/>
            <person name="Miyashita K."/>
            <person name="Thompson F.L."/>
            <person name="Niwa A."/>
            <person name="Sawabe T."/>
            <person name="Sawabe T."/>
        </authorList>
    </citation>
    <scope>NUCLEOTIDE SEQUENCE [LARGE SCALE GENOMIC DNA]</scope>
    <source>
        <strain evidence="8">JCM 19294</strain>
    </source>
</reference>
<evidence type="ECO:0000313" key="8">
    <source>
        <dbReference type="EMBL" id="GAK97363.1"/>
    </source>
</evidence>
<dbReference type="Pfam" id="PF00082">
    <property type="entry name" value="Peptidase_S8"/>
    <property type="match status" value="1"/>
</dbReference>
<feature type="active site" description="Charge relay system" evidence="6">
    <location>
        <position position="210"/>
    </location>
</feature>
<gene>
    <name evidence="8" type="ORF">JCM19294_1409</name>
</gene>
<dbReference type="GO" id="GO:0006508">
    <property type="term" value="P:proteolysis"/>
    <property type="evidence" value="ECO:0007669"/>
    <property type="project" value="UniProtKB-KW"/>
</dbReference>
<keyword evidence="4 6" id="KW-0378">Hydrolase</keyword>
<protein>
    <submittedName>
        <fullName evidence="8">Subtilisin-like serine proteases</fullName>
    </submittedName>
</protein>
<comment type="caution">
    <text evidence="8">The sequence shown here is derived from an EMBL/GenBank/DDBJ whole genome shotgun (WGS) entry which is preliminary data.</text>
</comment>
<evidence type="ECO:0000256" key="6">
    <source>
        <dbReference type="PROSITE-ProRule" id="PRU01240"/>
    </source>
</evidence>
<accession>A0A090Q6J4</accession>
<proteinExistence type="inferred from homology"/>
<feature type="active site" description="Charge relay system" evidence="6">
    <location>
        <position position="389"/>
    </location>
</feature>
<dbReference type="SUPFAM" id="SSF52743">
    <property type="entry name" value="Subtilisin-like"/>
    <property type="match status" value="1"/>
</dbReference>
<dbReference type="PANTHER" id="PTHR43806">
    <property type="entry name" value="PEPTIDASE S8"/>
    <property type="match status" value="1"/>
</dbReference>
<evidence type="ECO:0000256" key="4">
    <source>
        <dbReference type="ARBA" id="ARBA00022801"/>
    </source>
</evidence>
<keyword evidence="5 6" id="KW-0720">Serine protease</keyword>
<dbReference type="EMBL" id="BBML01000005">
    <property type="protein sequence ID" value="GAK97363.1"/>
    <property type="molecule type" value="Genomic_DNA"/>
</dbReference>
<dbReference type="STRING" id="319236.BST91_02055"/>
<dbReference type="NCBIfam" id="TIGR04183">
    <property type="entry name" value="Por_Secre_tail"/>
    <property type="match status" value="1"/>
</dbReference>
<dbReference type="eggNOG" id="COG1404">
    <property type="taxonomic scope" value="Bacteria"/>
</dbReference>
<dbReference type="PANTHER" id="PTHR43806:SF67">
    <property type="entry name" value="EGF-LIKE DOMAIN-CONTAINING PROTEIN"/>
    <property type="match status" value="1"/>
</dbReference>
<keyword evidence="2 6" id="KW-0645">Protease</keyword>
<dbReference type="InterPro" id="IPR017317">
    <property type="entry name" value="Pept_S8_subtilisin_bacteroid-2"/>
</dbReference>
<evidence type="ECO:0000256" key="2">
    <source>
        <dbReference type="ARBA" id="ARBA00022670"/>
    </source>
</evidence>
<dbReference type="InterPro" id="IPR000209">
    <property type="entry name" value="Peptidase_S8/S53_dom"/>
</dbReference>
<evidence type="ECO:0000259" key="7">
    <source>
        <dbReference type="Pfam" id="PF00082"/>
    </source>
</evidence>
<dbReference type="CDD" id="cd07493">
    <property type="entry name" value="Peptidases_S8_9"/>
    <property type="match status" value="1"/>
</dbReference>
<dbReference type="PROSITE" id="PS00136">
    <property type="entry name" value="SUBTILASE_ASP"/>
    <property type="match status" value="1"/>
</dbReference>
<dbReference type="PRINTS" id="PR00723">
    <property type="entry name" value="SUBTILISIN"/>
</dbReference>
<dbReference type="InterPro" id="IPR050131">
    <property type="entry name" value="Peptidase_S8_subtilisin-like"/>
</dbReference>
<evidence type="ECO:0000256" key="5">
    <source>
        <dbReference type="ARBA" id="ARBA00022825"/>
    </source>
</evidence>
<keyword evidence="9" id="KW-1185">Reference proteome</keyword>
<dbReference type="Gene3D" id="3.40.50.200">
    <property type="entry name" value="Peptidase S8/S53 domain"/>
    <property type="match status" value="1"/>
</dbReference>
<dbReference type="PIRSF" id="PIRSF037903">
    <property type="entry name" value="Subtilisin_rel_GFO_2223"/>
    <property type="match status" value="1"/>
</dbReference>
<dbReference type="InterPro" id="IPR015500">
    <property type="entry name" value="Peptidase_S8_subtilisin-rel"/>
</dbReference>
<name>A0A090Q6J4_9FLAO</name>
<dbReference type="GO" id="GO:0004252">
    <property type="term" value="F:serine-type endopeptidase activity"/>
    <property type="evidence" value="ECO:0007669"/>
    <property type="project" value="UniProtKB-UniRule"/>
</dbReference>
<dbReference type="Proteomes" id="UP000029221">
    <property type="component" value="Unassembled WGS sequence"/>
</dbReference>
<evidence type="ECO:0000256" key="3">
    <source>
        <dbReference type="ARBA" id="ARBA00022729"/>
    </source>
</evidence>
<feature type="domain" description="Peptidase S8/S53" evidence="7">
    <location>
        <begin position="161"/>
        <end position="435"/>
    </location>
</feature>
<dbReference type="AlphaFoldDB" id="A0A090Q6J4"/>
<dbReference type="InterPro" id="IPR023827">
    <property type="entry name" value="Peptidase_S8_Asp-AS"/>
</dbReference>
<evidence type="ECO:0000256" key="1">
    <source>
        <dbReference type="ARBA" id="ARBA00011073"/>
    </source>
</evidence>
<dbReference type="InterPro" id="IPR026444">
    <property type="entry name" value="Secre_tail"/>
</dbReference>
<feature type="active site" description="Charge relay system" evidence="6">
    <location>
        <position position="170"/>
    </location>
</feature>
<dbReference type="RefSeq" id="WP_042278970.1">
    <property type="nucleotide sequence ID" value="NZ_BBML01000005.1"/>
</dbReference>
<organism evidence="8 9">
    <name type="scientific">Nonlabens tegetincola</name>
    <dbReference type="NCBI Taxonomy" id="323273"/>
    <lineage>
        <taxon>Bacteria</taxon>
        <taxon>Pseudomonadati</taxon>
        <taxon>Bacteroidota</taxon>
        <taxon>Flavobacteriia</taxon>
        <taxon>Flavobacteriales</taxon>
        <taxon>Flavobacteriaceae</taxon>
        <taxon>Nonlabens</taxon>
    </lineage>
</organism>
<evidence type="ECO:0000313" key="9">
    <source>
        <dbReference type="Proteomes" id="UP000029221"/>
    </source>
</evidence>
<sequence length="520" mass="56717">MKKWLLILFLISYGLDAQDWHAWVYFTDKPNVTSSINNPSTILTARAIARKARHGIVIDHRDVPVNQQYVAAIKNATGISYKAQSKWFNCVHVTGAELDLRALENLSFVDRVEFADPSKSILSTSQDKFTRMSSAPFNYGNASNQIVMMGLDNLHNQDYTGDGVHVAVMDSGFPNVDRMSGFSQLRGQNGILGGYDFVDRNATYADDHFHGTWVLSTMAGHITGQFEGAAPNASYWLFRTEEAAQETPAELSYWVAAAERADSLGVDVINTSLGYLAFDNASESLTYNDMDGQTSFASRGANVAFEKGMLVITSAGNSGNSTNHPYISSPADAQGAIAVGAVDASSQRTVFSSIGPSFDNRIKPDLAAQGGNTAIIDHNDNLRTANGTSFSSPLLAGGVACLLEAFPNLTPQQIRSALEQNASQSNSPDNLLGYGIPDFGLLFQTLSQLDQSTKEVKWHVVNQHLHLDKELYPKIQIYSIQGQLLIDAENSGRIVLTDLSKGIYLLKVDESGKWLKIVNR</sequence>
<comment type="similarity">
    <text evidence="1 6">Belongs to the peptidase S8 family.</text>
</comment>
<dbReference type="PROSITE" id="PS51892">
    <property type="entry name" value="SUBTILASE"/>
    <property type="match status" value="1"/>
</dbReference>
<dbReference type="InterPro" id="IPR036852">
    <property type="entry name" value="Peptidase_S8/S53_dom_sf"/>
</dbReference>
<keyword evidence="3" id="KW-0732">Signal</keyword>